<proteinExistence type="predicted"/>
<dbReference type="Proteomes" id="UP000620559">
    <property type="component" value="Unassembled WGS sequence"/>
</dbReference>
<keyword evidence="2" id="KW-1185">Reference proteome</keyword>
<comment type="caution">
    <text evidence="1">The sequence shown here is derived from an EMBL/GenBank/DDBJ whole genome shotgun (WGS) entry which is preliminary data.</text>
</comment>
<evidence type="ECO:0000313" key="1">
    <source>
        <dbReference type="EMBL" id="MBE9212157.1"/>
    </source>
</evidence>
<sequence>MNKSFIHADDLPPNEVTKSDKMLLLELERSTGKCFYETCDSITQALLSNCFWYLTIDTEYLTLVIHCPDIITYWHIVSNIVQLGMKLQPLASSAIIRVNPPPGKATSFEIGVDEVSAFRDWL</sequence>
<protein>
    <submittedName>
        <fullName evidence="1">Uncharacterized protein</fullName>
    </submittedName>
</protein>
<dbReference type="EMBL" id="JADEWL010000011">
    <property type="protein sequence ID" value="MBE9212157.1"/>
    <property type="molecule type" value="Genomic_DNA"/>
</dbReference>
<reference evidence="1" key="1">
    <citation type="submission" date="2020-10" db="EMBL/GenBank/DDBJ databases">
        <authorList>
            <person name="Castelo-Branco R."/>
            <person name="Eusebio N."/>
            <person name="Adriana R."/>
            <person name="Vieira A."/>
            <person name="Brugerolle De Fraissinette N."/>
            <person name="Rezende De Castro R."/>
            <person name="Schneider M.P."/>
            <person name="Vasconcelos V."/>
            <person name="Leao P.N."/>
        </authorList>
    </citation>
    <scope>NUCLEOTIDE SEQUENCE</scope>
    <source>
        <strain evidence="1">LEGE 06105</strain>
    </source>
</reference>
<name>A0A8J7K1Q7_9CYAN</name>
<dbReference type="RefSeq" id="WP_193917829.1">
    <property type="nucleotide sequence ID" value="NZ_JADEWL010000011.1"/>
</dbReference>
<organism evidence="1 2">
    <name type="scientific">Plectonema cf. radiosum LEGE 06105</name>
    <dbReference type="NCBI Taxonomy" id="945769"/>
    <lineage>
        <taxon>Bacteria</taxon>
        <taxon>Bacillati</taxon>
        <taxon>Cyanobacteriota</taxon>
        <taxon>Cyanophyceae</taxon>
        <taxon>Oscillatoriophycideae</taxon>
        <taxon>Oscillatoriales</taxon>
        <taxon>Microcoleaceae</taxon>
        <taxon>Plectonema</taxon>
    </lineage>
</organism>
<accession>A0A8J7K1Q7</accession>
<evidence type="ECO:0000313" key="2">
    <source>
        <dbReference type="Proteomes" id="UP000620559"/>
    </source>
</evidence>
<dbReference type="AlphaFoldDB" id="A0A8J7K1Q7"/>
<gene>
    <name evidence="1" type="ORF">IQ247_05425</name>
</gene>